<gene>
    <name evidence="2" type="ORF">HF327_021705</name>
</gene>
<evidence type="ECO:0000313" key="3">
    <source>
        <dbReference type="Proteomes" id="UP000530032"/>
    </source>
</evidence>
<dbReference type="SUPFAM" id="SSF88723">
    <property type="entry name" value="PIN domain-like"/>
    <property type="match status" value="1"/>
</dbReference>
<organism evidence="2 3">
    <name type="scientific">Comamonas suwonensis</name>
    <dbReference type="NCBI Taxonomy" id="2606214"/>
    <lineage>
        <taxon>Bacteria</taxon>
        <taxon>Pseudomonadati</taxon>
        <taxon>Pseudomonadota</taxon>
        <taxon>Betaproteobacteria</taxon>
        <taxon>Burkholderiales</taxon>
        <taxon>Comamonadaceae</taxon>
        <taxon>Comamonas</taxon>
    </lineage>
</organism>
<keyword evidence="3" id="KW-1185">Reference proteome</keyword>
<dbReference type="Pfam" id="PF16289">
    <property type="entry name" value="PIN_12"/>
    <property type="match status" value="1"/>
</dbReference>
<sequence>MAIRLLVDTCVWLDLAKDYRERPVISALEDLVESGEIELIVPQQVLDEFDRNKTRIIDDARRGLQSHFRLVRQAVNQFGDDERKAEVLAGLNEVDHQIAVEGDAVGGSIERIDKLLRRRPALATTDAIKQRVTDRALASLAPYHRPKNSVGDAILVEIYIDLVSNATDDEPCAFITHNTKDFSETHGDLRRPHQDLAYLFEVPQSSYRTSMVEFLKERNPDVLGEHDFEFNYSQEARRLAEILDNENLLFRQVWYNRHWNLRSRIEDGSVKVVPEAEYSRGPYRSDQILDSIWAGALAAAKRTEDEVGIDKLGPWTDFEWGMINGKLSALRWVLGDEWDMLDT</sequence>
<evidence type="ECO:0000313" key="2">
    <source>
        <dbReference type="EMBL" id="MBI1627084.1"/>
    </source>
</evidence>
<dbReference type="RefSeq" id="WP_198462423.1">
    <property type="nucleotide sequence ID" value="NZ_JABBCQ020000042.1"/>
</dbReference>
<comment type="caution">
    <text evidence="2">The sequence shown here is derived from an EMBL/GenBank/DDBJ whole genome shotgun (WGS) entry which is preliminary data.</text>
</comment>
<dbReference type="InterPro" id="IPR029060">
    <property type="entry name" value="PIN-like_dom_sf"/>
</dbReference>
<dbReference type="InterPro" id="IPR032557">
    <property type="entry name" value="DUF4935"/>
</dbReference>
<feature type="domain" description="DUF4935" evidence="1">
    <location>
        <begin position="6"/>
        <end position="182"/>
    </location>
</feature>
<dbReference type="Proteomes" id="UP000530032">
    <property type="component" value="Unassembled WGS sequence"/>
</dbReference>
<dbReference type="AlphaFoldDB" id="A0A843BD10"/>
<protein>
    <submittedName>
        <fullName evidence="2">DUF4935 domain-containing protein</fullName>
    </submittedName>
</protein>
<dbReference type="EMBL" id="JABBCQ020000042">
    <property type="protein sequence ID" value="MBI1627084.1"/>
    <property type="molecule type" value="Genomic_DNA"/>
</dbReference>
<proteinExistence type="predicted"/>
<name>A0A843BD10_9BURK</name>
<reference evidence="2" key="1">
    <citation type="submission" date="2020-12" db="EMBL/GenBank/DDBJ databases">
        <title>Comamonas sp. nov., isolated from stream water.</title>
        <authorList>
            <person name="Park K.-H."/>
        </authorList>
    </citation>
    <scope>NUCLEOTIDE SEQUENCE</scope>
    <source>
        <strain evidence="2">EJ-4</strain>
    </source>
</reference>
<evidence type="ECO:0000259" key="1">
    <source>
        <dbReference type="Pfam" id="PF16289"/>
    </source>
</evidence>
<accession>A0A843BD10</accession>